<gene>
    <name evidence="8" type="ORF">GIB67_016123</name>
</gene>
<evidence type="ECO:0008006" key="10">
    <source>
        <dbReference type="Google" id="ProtNLM"/>
    </source>
</evidence>
<dbReference type="GO" id="GO:0017056">
    <property type="term" value="F:structural constituent of nuclear pore"/>
    <property type="evidence" value="ECO:0007669"/>
    <property type="project" value="TreeGrafter"/>
</dbReference>
<evidence type="ECO:0000256" key="3">
    <source>
        <dbReference type="ARBA" id="ARBA00023242"/>
    </source>
</evidence>
<dbReference type="GO" id="GO:0006406">
    <property type="term" value="P:mRNA export from nucleus"/>
    <property type="evidence" value="ECO:0007669"/>
    <property type="project" value="TreeGrafter"/>
</dbReference>
<organism evidence="8 9">
    <name type="scientific">Kingdonia uniflora</name>
    <dbReference type="NCBI Taxonomy" id="39325"/>
    <lineage>
        <taxon>Eukaryota</taxon>
        <taxon>Viridiplantae</taxon>
        <taxon>Streptophyta</taxon>
        <taxon>Embryophyta</taxon>
        <taxon>Tracheophyta</taxon>
        <taxon>Spermatophyta</taxon>
        <taxon>Magnoliopsida</taxon>
        <taxon>Ranunculales</taxon>
        <taxon>Circaeasteraceae</taxon>
        <taxon>Kingdonia</taxon>
    </lineage>
</organism>
<feature type="compositionally biased region" description="Polar residues" evidence="5">
    <location>
        <begin position="1911"/>
        <end position="1922"/>
    </location>
</feature>
<dbReference type="GO" id="GO:0005643">
    <property type="term" value="C:nuclear pore"/>
    <property type="evidence" value="ECO:0007669"/>
    <property type="project" value="TreeGrafter"/>
</dbReference>
<dbReference type="Pfam" id="PF07926">
    <property type="entry name" value="TPR_MLP1_2"/>
    <property type="match status" value="1"/>
</dbReference>
<feature type="region of interest" description="Disordered" evidence="5">
    <location>
        <begin position="1710"/>
        <end position="1743"/>
    </location>
</feature>
<keyword evidence="2 4" id="KW-0175">Coiled coil</keyword>
<feature type="compositionally biased region" description="Polar residues" evidence="5">
    <location>
        <begin position="2023"/>
        <end position="2033"/>
    </location>
</feature>
<feature type="coiled-coil region" evidence="4">
    <location>
        <begin position="1341"/>
        <end position="1379"/>
    </location>
</feature>
<feature type="coiled-coil region" evidence="4">
    <location>
        <begin position="1052"/>
        <end position="1111"/>
    </location>
</feature>
<dbReference type="PANTHER" id="PTHR18898">
    <property type="entry name" value="NUCLEOPROTEIN TPR-RELATED"/>
    <property type="match status" value="1"/>
</dbReference>
<feature type="region of interest" description="Disordered" evidence="5">
    <location>
        <begin position="1658"/>
        <end position="1687"/>
    </location>
</feature>
<evidence type="ECO:0000259" key="7">
    <source>
        <dbReference type="Pfam" id="PF25785"/>
    </source>
</evidence>
<dbReference type="GO" id="GO:0006606">
    <property type="term" value="P:protein import into nucleus"/>
    <property type="evidence" value="ECO:0007669"/>
    <property type="project" value="InterPro"/>
</dbReference>
<comment type="subcellular location">
    <subcellularLocation>
        <location evidence="1">Nucleus</location>
    </subcellularLocation>
</comment>
<feature type="region of interest" description="Disordered" evidence="5">
    <location>
        <begin position="1855"/>
        <end position="1967"/>
    </location>
</feature>
<feature type="coiled-coil region" evidence="4">
    <location>
        <begin position="413"/>
        <end position="440"/>
    </location>
</feature>
<dbReference type="OrthoDB" id="343070at2759"/>
<evidence type="ECO:0000256" key="4">
    <source>
        <dbReference type="SAM" id="Coils"/>
    </source>
</evidence>
<feature type="compositionally biased region" description="Basic residues" evidence="5">
    <location>
        <begin position="1884"/>
        <end position="1893"/>
    </location>
</feature>
<keyword evidence="9" id="KW-1185">Reference proteome</keyword>
<feature type="coiled-coil region" evidence="4">
    <location>
        <begin position="1413"/>
        <end position="1622"/>
    </location>
</feature>
<evidence type="ECO:0000313" key="8">
    <source>
        <dbReference type="EMBL" id="KAF6136667.1"/>
    </source>
</evidence>
<name>A0A7J7L279_9MAGN</name>
<feature type="region of interest" description="Disordered" evidence="5">
    <location>
        <begin position="1999"/>
        <end position="2098"/>
    </location>
</feature>
<dbReference type="Proteomes" id="UP000541444">
    <property type="component" value="Unassembled WGS sequence"/>
</dbReference>
<evidence type="ECO:0000256" key="1">
    <source>
        <dbReference type="ARBA" id="ARBA00004123"/>
    </source>
</evidence>
<comment type="caution">
    <text evidence="8">The sequence shown here is derived from an EMBL/GenBank/DDBJ whole genome shotgun (WGS) entry which is preliminary data.</text>
</comment>
<feature type="compositionally biased region" description="Basic and acidic residues" evidence="5">
    <location>
        <begin position="2186"/>
        <end position="2195"/>
    </location>
</feature>
<feature type="compositionally biased region" description="Low complexity" evidence="5">
    <location>
        <begin position="2148"/>
        <end position="2163"/>
    </location>
</feature>
<evidence type="ECO:0000313" key="9">
    <source>
        <dbReference type="Proteomes" id="UP000541444"/>
    </source>
</evidence>
<evidence type="ECO:0000256" key="2">
    <source>
        <dbReference type="ARBA" id="ARBA00023054"/>
    </source>
</evidence>
<dbReference type="EMBL" id="JACGCM010002686">
    <property type="protein sequence ID" value="KAF6136667.1"/>
    <property type="molecule type" value="Genomic_DNA"/>
</dbReference>
<feature type="region of interest" description="Disordered" evidence="5">
    <location>
        <begin position="2144"/>
        <end position="2171"/>
    </location>
</feature>
<feature type="domain" description="Nucleoprotein TPR/MLP1-2" evidence="6">
    <location>
        <begin position="1256"/>
        <end position="1383"/>
    </location>
</feature>
<protein>
    <recommendedName>
        <fullName evidence="10">Nuclear-pore anchor</fullName>
    </recommendedName>
</protein>
<evidence type="ECO:0000256" key="5">
    <source>
        <dbReference type="SAM" id="MobiDB-lite"/>
    </source>
</evidence>
<dbReference type="PANTHER" id="PTHR18898:SF2">
    <property type="entry name" value="NUCLEOPROTEIN TPR"/>
    <property type="match status" value="1"/>
</dbReference>
<reference evidence="8 9" key="1">
    <citation type="journal article" date="2020" name="IScience">
        <title>Genome Sequencing of the Endangered Kingdonia uniflora (Circaeasteraceae, Ranunculales) Reveals Potential Mechanisms of Evolutionary Specialization.</title>
        <authorList>
            <person name="Sun Y."/>
            <person name="Deng T."/>
            <person name="Zhang A."/>
            <person name="Moore M.J."/>
            <person name="Landis J.B."/>
            <person name="Lin N."/>
            <person name="Zhang H."/>
            <person name="Zhang X."/>
            <person name="Huang J."/>
            <person name="Zhang X."/>
            <person name="Sun H."/>
            <person name="Wang H."/>
        </authorList>
    </citation>
    <scope>NUCLEOTIDE SEQUENCE [LARGE SCALE GENOMIC DNA]</scope>
    <source>
        <strain evidence="8">TB1705</strain>
        <tissue evidence="8">Leaf</tissue>
    </source>
</reference>
<feature type="compositionally biased region" description="Acidic residues" evidence="5">
    <location>
        <begin position="2056"/>
        <end position="2065"/>
    </location>
</feature>
<dbReference type="InterPro" id="IPR012929">
    <property type="entry name" value="Nucleoprot-TPR/MLP1-2_dom"/>
</dbReference>
<feature type="compositionally biased region" description="Gly residues" evidence="5">
    <location>
        <begin position="2218"/>
        <end position="2237"/>
    </location>
</feature>
<feature type="coiled-coil region" evidence="4">
    <location>
        <begin position="1151"/>
        <end position="1291"/>
    </location>
</feature>
<keyword evidence="3" id="KW-0539">Nucleus</keyword>
<feature type="coiled-coil region" evidence="4">
    <location>
        <begin position="599"/>
        <end position="657"/>
    </location>
</feature>
<feature type="region of interest" description="Disordered" evidence="5">
    <location>
        <begin position="2186"/>
        <end position="2237"/>
    </location>
</feature>
<dbReference type="Pfam" id="PF25785">
    <property type="entry name" value="TPR"/>
    <property type="match status" value="1"/>
</dbReference>
<feature type="domain" description="NUA/TPR/MLP1-2-like" evidence="7">
    <location>
        <begin position="705"/>
        <end position="784"/>
    </location>
</feature>
<accession>A0A7J7L279</accession>
<sequence length="2237" mass="253327">MPLFLSDEDFERCSNNVSLVAEKADSFIRDLQRQLETVRAQADAASITAEQTCALLEQRYISLSSDFARLESRNAQLNGSIEKHLSELAAVQAEKHQLHLKDISKDSEMELLSIRVSELQKSKRQVLDLLEKKDSEISEKDSTIKSFMDKIVNLTENAAVREARLHDSEAELARSQTACTRFLQYAGPTLRFRGLKARSDNEALHRELSLVTRAVNGLDQARIMVDPIPIHNSLLLPISVSSIVSAFIAQTKEVERQFEECSSSLKWSKDRVVELETKLTSVQEEFCSSKDAAAANEEHLSAEISTVTKLVELYKESSEEWSRKAGDLEGVIKALETHLSQVESDYKQKLEKEISVRKEIEKAFTWTSEILLKAARYWEKGRFGNGGEATIIYGSFYRDQEDVAWRKCSNAIIPIEEREAEEMKEKLAKYEAEIENNRKANELSLLPLGGFSEETWMIRRESDAVNVDNNMLVPKIPVGVSGTALAASLLRDGWSLAKMYEKYQEAVDSLRHERLGRQQSQAILERGCRYSKSYLGVVLGGGSLPVSVWYGFAGGRDGPWPPNGAALGGGTCRLLIASNIFLQVLFEIEQKAEIILDERAEHERMMEAYSVMNEKLQQSLLEQVDLEKTIQVLKADLRRHERDYGVARKEIVDLQKQVIRLAFSELRLSLYLEIDNSGLSRLTHSGKVVNSQAPSYKSRWQQAMKVTVLVKECRDIQLRCGSISHDHVDDLTTSCDVEMNNESEVEKVISERLLTFKDINGLVEQNVQLRSLVRSFSDENEKRDTEIKERFEIELQKQNDEAAFKVTAVLKRAEEQGSMIESLHTSVNLCYFGYVVLLLMLIANNLVAMYKRLYEEEVKCRESYTHSADAIPDTGRKGLMFLLEGSQEASKKVHEQASERAVQPDKFLDWLPKVESYFGSEATSLRTERDRLAMEANFAREKLDRFMKESEHQREKIDGVLARNVEFSQLIIDYQRKLRDSADSLHVAEELSRKLDMEVSILKNEKNMLVSSEKRALDEVRSLSERVYRLQATIDTIHGVEEVREETRATEIRKKDEHIKQLETEWVQAKKELQEERDIARTLARDKENTIKDAMGQVEEMRKELADASRNIFVTQSRAAVAEARFSDLDAMVKSAQIKDVAMDVGSTRSTSEVIVDLHKAKEEMDKLKDEARANKDHMLQYKNIAQVNEAALKQMESAHESFKAEADKLKKSLEVEILSLRERISELESDFMSKSKEVTSEIAEKEEALGSALTKIANLKEENSIKASQIMGMEIQISSLKEDLDNQHQRWRTSQTNYERQVMLQSETIQELTKTSHALGLLQDELSELRKLTNIQKNESEVFKAKLESEKSLLEQLKSEAEKKYNETDEQNKILHNRLEALHIKLADKERYSVGISSGPHILGEADLQPVVNHLRRSKEIAETEISLLRQEKMRLQSQLENASKASEKAQAMLHSERANSRALVFADEEFKSLQIQIREINLLRESNTQLREENKYNFEECQKLREIAQKARVETEQLEARLREKQTEVEVLQKEIGMQMTEKENLENKIAELLVTCKNINLEDYERMKDDFEQMQVKLSEMEAEVKEARKVISEKESMISNLKQDLANSRLELTEKEKRLSDSLQSEATLKIDFEKQKKQVPPLFKRRLESVMKEKEELTKQNTSLSKQLEKSRILPAGDSTGEQAIKELEKEKDTRIQILEKTLEREREDSRKAKEDLRKEKEHRQRDNQRELKRQMDEKLAGDTVEIVNQEKQKLLEEIETHKRTIDNLLESGGLSLDQLSVTPIENQTAACLLAVEGVEELTNPTTNDGNGARASTFETSSVAELSATAANVTQVPAQALIIHSLAGKRTGPSQVKTEEEMAKRSALQPKPNVEPRKVGRKLVRPRIGRREEPSADIEMPEVDGSSVTIEQQGQSSVRKRSASLPPSELRDELQIQHDTTTTDLGSSLHKKSKGLDSRQKDLTYQVSAIPQENLETMSPLKESFDIDVPLAASEDVDVEKNEGSTSKDLTAAETSELDSANEVNAVSETEEVFDEGSKDMEDLEQPAVEVESDREEGEVLPDLTELEGGSASPEPEEDLNSPHSGIEGETTANEIFDTASPDMMIDDKSDICEENFDEPDVLKGQGGKETIEVEQTPMAALGTGESSSVSTPVVSKVSEPEEVKEVMPAEKSRIINLVERSRQKAEQRRAAIVSPPRARGRGRGTIFKGDGTRGARGGRGGRGGRGQPSSD</sequence>
<dbReference type="InterPro" id="IPR057974">
    <property type="entry name" value="NUA/TPR/MLP1-2-like_dom"/>
</dbReference>
<feature type="compositionally biased region" description="Polar residues" evidence="5">
    <location>
        <begin position="1942"/>
        <end position="1951"/>
    </location>
</feature>
<proteinExistence type="predicted"/>
<feature type="coiled-coil region" evidence="4">
    <location>
        <begin position="21"/>
        <end position="94"/>
    </location>
</feature>
<evidence type="ECO:0000259" key="6">
    <source>
        <dbReference type="Pfam" id="PF07926"/>
    </source>
</evidence>